<keyword evidence="3" id="KW-0129">CBS domain</keyword>
<dbReference type="HOGENOM" id="CLU_000445_11_28_7"/>
<sequence length="443" mass="50936">MKFPNIGDIATKSVVSIDMKSTFNEAMSKMLENEHRNIIVKDINDFYIMSIIDVLNIQTKEVNTDIPLCDLQLFKIPTINKDKNILDTLEYLNNSIEYICVINDDNSLYGLVTHTDITSNIDPDTLMDNYRLQDFLKLGRRMKWVHKDEKIVFLLKDMVNNFYDNVVVVEDLKPIGIFTTKDIMSLIKNKIDLDVAIKEYMSSPVDSINKNSSVREALAFIKERHYKRVIVIDDEGSLSGIISQKELISLTYSKWAMLMKEYQDELSEINLMLQNKNIEYENIASTDALTGLYTRHKFFQLYLSSYTSMVQRHNYMSLILVDIDYFKKVNDVYGHNAGDKTLVQVAHTLLKILRNVDVVCRWGGEEFLIMLPTADMEHAIFIAQKLRVSIEELSIDVVGNVTASFGVSQVREGEEMQDAIDRADKALYLAKDSGRNCVKCEMD</sequence>
<dbReference type="GO" id="GO:0005886">
    <property type="term" value="C:plasma membrane"/>
    <property type="evidence" value="ECO:0007669"/>
    <property type="project" value="TreeGrafter"/>
</dbReference>
<accession>H1FW17</accession>
<dbReference type="AlphaFoldDB" id="B6BIP1"/>
<gene>
    <name evidence="6" type="ORF">SMGD1_1876</name>
</gene>
<comment type="caution">
    <text evidence="6">The sequence shown here is derived from an EMBL/GenBank/DDBJ whole genome shotgun (WGS) entry which is preliminary data.</text>
</comment>
<name>B6BIP1_SULGG</name>
<dbReference type="Proteomes" id="UP000006431">
    <property type="component" value="Unassembled WGS sequence"/>
</dbReference>
<keyword evidence="7" id="KW-1185">Reference proteome</keyword>
<feature type="domain" description="GGDEF" evidence="4">
    <location>
        <begin position="314"/>
        <end position="443"/>
    </location>
</feature>
<dbReference type="PATRIC" id="fig|929558.5.peg.1871"/>
<dbReference type="SMART" id="SM00267">
    <property type="entry name" value="GGDEF"/>
    <property type="match status" value="1"/>
</dbReference>
<dbReference type="CDD" id="cd01949">
    <property type="entry name" value="GGDEF"/>
    <property type="match status" value="1"/>
</dbReference>
<dbReference type="EMBL" id="AFRZ01000001">
    <property type="protein sequence ID" value="EHP30399.1"/>
    <property type="molecule type" value="Genomic_DNA"/>
</dbReference>
<comment type="catalytic activity">
    <reaction evidence="2">
        <text>2 GTP = 3',3'-c-di-GMP + 2 diphosphate</text>
        <dbReference type="Rhea" id="RHEA:24898"/>
        <dbReference type="ChEBI" id="CHEBI:33019"/>
        <dbReference type="ChEBI" id="CHEBI:37565"/>
        <dbReference type="ChEBI" id="CHEBI:58805"/>
        <dbReference type="EC" id="2.7.7.65"/>
    </reaction>
</comment>
<dbReference type="STRING" id="929558.SMGD1_1876"/>
<dbReference type="GO" id="GO:1902201">
    <property type="term" value="P:negative regulation of bacterial-type flagellum-dependent cell motility"/>
    <property type="evidence" value="ECO:0007669"/>
    <property type="project" value="TreeGrafter"/>
</dbReference>
<feature type="domain" description="CBS" evidence="5">
    <location>
        <begin position="201"/>
        <end position="257"/>
    </location>
</feature>
<evidence type="ECO:0000313" key="7">
    <source>
        <dbReference type="Proteomes" id="UP000006431"/>
    </source>
</evidence>
<organism evidence="6 7">
    <name type="scientific">Sulfurimonas gotlandica (strain DSM 19862 / JCM 16533 / GD1)</name>
    <dbReference type="NCBI Taxonomy" id="929558"/>
    <lineage>
        <taxon>Bacteria</taxon>
        <taxon>Pseudomonadati</taxon>
        <taxon>Campylobacterota</taxon>
        <taxon>Epsilonproteobacteria</taxon>
        <taxon>Campylobacterales</taxon>
        <taxon>Sulfurimonadaceae</taxon>
        <taxon>Sulfurimonas</taxon>
    </lineage>
</organism>
<dbReference type="InterPro" id="IPR000160">
    <property type="entry name" value="GGDEF_dom"/>
</dbReference>
<accession>B6BIP1</accession>
<dbReference type="PROSITE" id="PS50887">
    <property type="entry name" value="GGDEF"/>
    <property type="match status" value="1"/>
</dbReference>
<dbReference type="InterPro" id="IPR046342">
    <property type="entry name" value="CBS_dom_sf"/>
</dbReference>
<evidence type="ECO:0000256" key="3">
    <source>
        <dbReference type="PROSITE-ProRule" id="PRU00703"/>
    </source>
</evidence>
<dbReference type="OrthoDB" id="8554767at2"/>
<dbReference type="GO" id="GO:0052621">
    <property type="term" value="F:diguanylate cyclase activity"/>
    <property type="evidence" value="ECO:0007669"/>
    <property type="project" value="UniProtKB-EC"/>
</dbReference>
<dbReference type="PANTHER" id="PTHR45138">
    <property type="entry name" value="REGULATORY COMPONENTS OF SENSORY TRANSDUCTION SYSTEM"/>
    <property type="match status" value="1"/>
</dbReference>
<protein>
    <recommendedName>
        <fullName evidence="1">diguanylate cyclase</fullName>
        <ecNumber evidence="1">2.7.7.65</ecNumber>
    </recommendedName>
</protein>
<dbReference type="RefSeq" id="WP_008335447.1">
    <property type="nucleotide sequence ID" value="NZ_AFRZ01000001.1"/>
</dbReference>
<evidence type="ECO:0000313" key="6">
    <source>
        <dbReference type="EMBL" id="EHP30399.1"/>
    </source>
</evidence>
<dbReference type="FunFam" id="3.30.70.270:FF:000001">
    <property type="entry name" value="Diguanylate cyclase domain protein"/>
    <property type="match status" value="1"/>
</dbReference>
<evidence type="ECO:0000256" key="1">
    <source>
        <dbReference type="ARBA" id="ARBA00012528"/>
    </source>
</evidence>
<dbReference type="Pfam" id="PF00571">
    <property type="entry name" value="CBS"/>
    <property type="match status" value="4"/>
</dbReference>
<dbReference type="PROSITE" id="PS51371">
    <property type="entry name" value="CBS"/>
    <property type="match status" value="1"/>
</dbReference>
<proteinExistence type="predicted"/>
<evidence type="ECO:0000256" key="2">
    <source>
        <dbReference type="ARBA" id="ARBA00034247"/>
    </source>
</evidence>
<reference evidence="6 7" key="1">
    <citation type="journal article" date="2012" name="Proc. Natl. Acad. Sci. U.S.A.">
        <title>Genome and physiology of a model Epsilonproteobacterium responsible for sulfide detoxification in marine oxygen depletion zones.</title>
        <authorList>
            <person name="Grote J."/>
            <person name="Schott T."/>
            <person name="Bruckner C.G."/>
            <person name="Glockner F.O."/>
            <person name="Jost G."/>
            <person name="Teeling H."/>
            <person name="Labrenz M."/>
            <person name="Jurgens K."/>
        </authorList>
    </citation>
    <scope>NUCLEOTIDE SEQUENCE [LARGE SCALE GENOMIC DNA]</scope>
    <source>
        <strain evidence="6 7">GD1</strain>
    </source>
</reference>
<dbReference type="SMART" id="SM00116">
    <property type="entry name" value="CBS"/>
    <property type="match status" value="4"/>
</dbReference>
<dbReference type="InterPro" id="IPR000644">
    <property type="entry name" value="CBS_dom"/>
</dbReference>
<dbReference type="InterPro" id="IPR043128">
    <property type="entry name" value="Rev_trsase/Diguanyl_cyclase"/>
</dbReference>
<dbReference type="eggNOG" id="COG3706">
    <property type="taxonomic scope" value="Bacteria"/>
</dbReference>
<dbReference type="EC" id="2.7.7.65" evidence="1"/>
<dbReference type="Pfam" id="PF00990">
    <property type="entry name" value="GGDEF"/>
    <property type="match status" value="1"/>
</dbReference>
<evidence type="ECO:0000259" key="4">
    <source>
        <dbReference type="PROSITE" id="PS50887"/>
    </source>
</evidence>
<dbReference type="Gene3D" id="3.30.70.270">
    <property type="match status" value="1"/>
</dbReference>
<dbReference type="GO" id="GO:0043709">
    <property type="term" value="P:cell adhesion involved in single-species biofilm formation"/>
    <property type="evidence" value="ECO:0007669"/>
    <property type="project" value="TreeGrafter"/>
</dbReference>
<dbReference type="PANTHER" id="PTHR45138:SF9">
    <property type="entry name" value="DIGUANYLATE CYCLASE DGCM-RELATED"/>
    <property type="match status" value="1"/>
</dbReference>
<dbReference type="SUPFAM" id="SSF54631">
    <property type="entry name" value="CBS-domain pair"/>
    <property type="match status" value="2"/>
</dbReference>
<dbReference type="Gene3D" id="3.10.580.10">
    <property type="entry name" value="CBS-domain"/>
    <property type="match status" value="2"/>
</dbReference>
<dbReference type="InterPro" id="IPR029787">
    <property type="entry name" value="Nucleotide_cyclase"/>
</dbReference>
<dbReference type="InterPro" id="IPR050469">
    <property type="entry name" value="Diguanylate_Cyclase"/>
</dbReference>
<dbReference type="SUPFAM" id="SSF55073">
    <property type="entry name" value="Nucleotide cyclase"/>
    <property type="match status" value="1"/>
</dbReference>
<evidence type="ECO:0000259" key="5">
    <source>
        <dbReference type="PROSITE" id="PS51371"/>
    </source>
</evidence>
<dbReference type="CDD" id="cd02205">
    <property type="entry name" value="CBS_pair_SF"/>
    <property type="match status" value="2"/>
</dbReference>
<dbReference type="NCBIfam" id="TIGR00254">
    <property type="entry name" value="GGDEF"/>
    <property type="match status" value="1"/>
</dbReference>